<dbReference type="EMBL" id="NNSR01000038">
    <property type="protein sequence ID" value="PKD31779.1"/>
    <property type="molecule type" value="Genomic_DNA"/>
</dbReference>
<accession>A0A2N0UXU8</accession>
<evidence type="ECO:0008006" key="4">
    <source>
        <dbReference type="Google" id="ProtNLM"/>
    </source>
</evidence>
<comment type="caution">
    <text evidence="2">The sequence shown here is derived from an EMBL/GenBank/DDBJ whole genome shotgun (WGS) entry which is preliminary data.</text>
</comment>
<dbReference type="Proteomes" id="UP000233425">
    <property type="component" value="Unassembled WGS sequence"/>
</dbReference>
<gene>
    <name evidence="2" type="ORF">RBATCC27255_00693</name>
</gene>
<feature type="transmembrane region" description="Helical" evidence="1">
    <location>
        <begin position="6"/>
        <end position="26"/>
    </location>
</feature>
<evidence type="ECO:0000256" key="1">
    <source>
        <dbReference type="SAM" id="Phobius"/>
    </source>
</evidence>
<keyword evidence="1" id="KW-0472">Membrane</keyword>
<protein>
    <recommendedName>
        <fullName evidence="4">DUF4352 domain-containing protein</fullName>
    </recommendedName>
</protein>
<name>A0A2N0UXU8_9FIRM</name>
<evidence type="ECO:0000313" key="2">
    <source>
        <dbReference type="EMBL" id="PKD31779.1"/>
    </source>
</evidence>
<keyword evidence="3" id="KW-1185">Reference proteome</keyword>
<evidence type="ECO:0000313" key="3">
    <source>
        <dbReference type="Proteomes" id="UP000233425"/>
    </source>
</evidence>
<proteinExistence type="predicted"/>
<reference evidence="2" key="1">
    <citation type="journal article" date="2018" name="Environ. Microbiol.">
        <title>Sporulation capability and amylosome conservation among diverse human colonic and rumen isolates of the keystone starch-degrader Ruminococcus bromii.</title>
        <authorList>
            <person name="Mukhopadhya I."/>
            <person name="Morais S."/>
            <person name="Laverde-Gomez J."/>
            <person name="Sheridan P.O."/>
            <person name="Walker A.W."/>
            <person name="Kelly W."/>
            <person name="Klieve A.V."/>
            <person name="Ouwerkerk D."/>
            <person name="Duncan S.H."/>
            <person name="Louis P."/>
            <person name="Koropatkin N."/>
            <person name="Cockburn D."/>
            <person name="Kibler R."/>
            <person name="Cooper P.J."/>
            <person name="Sandoval C."/>
            <person name="Crost E."/>
            <person name="Juge N."/>
            <person name="Bayer E.A."/>
            <person name="Flint H.J."/>
        </authorList>
    </citation>
    <scope>NUCLEOTIDE SEQUENCE [LARGE SCALE GENOMIC DNA]</scope>
    <source>
        <strain evidence="2">ATCC 27255</strain>
    </source>
</reference>
<sequence length="186" mass="21555">MWVIISGILGIAGFLISLINLINYFVSHKVNLEITMLEYAYKLGVQGKKRLFIHYKLNNKSQLPISVTDIQLVLNGIEYTEDYNTHEVNSYHHKAKGVDEYVPTYNEHLPINLECLHSHSGYLVFVIPEDNSPNLDKGLTFQIRTNRNKEVQKKVSLNEVVTLRSTLPYQKYKNLFLKDKAEHKVH</sequence>
<organism evidence="2 3">
    <name type="scientific">Ruminococcus bromii</name>
    <dbReference type="NCBI Taxonomy" id="40518"/>
    <lineage>
        <taxon>Bacteria</taxon>
        <taxon>Bacillati</taxon>
        <taxon>Bacillota</taxon>
        <taxon>Clostridia</taxon>
        <taxon>Eubacteriales</taxon>
        <taxon>Oscillospiraceae</taxon>
        <taxon>Ruminococcus</taxon>
    </lineage>
</organism>
<keyword evidence="1" id="KW-1133">Transmembrane helix</keyword>
<dbReference type="AlphaFoldDB" id="A0A2N0UXU8"/>
<keyword evidence="1" id="KW-0812">Transmembrane</keyword>